<proteinExistence type="predicted"/>
<evidence type="ECO:0000313" key="3">
    <source>
        <dbReference type="Proteomes" id="UP000184114"/>
    </source>
</evidence>
<dbReference type="EMBL" id="FQTY01000001">
    <property type="protein sequence ID" value="SHE34867.1"/>
    <property type="molecule type" value="Genomic_DNA"/>
</dbReference>
<dbReference type="Pfam" id="PF07833">
    <property type="entry name" value="Cu_amine_oxidN1"/>
    <property type="match status" value="1"/>
</dbReference>
<name>A0A1M4SS95_9FIRM</name>
<dbReference type="Gene3D" id="3.30.457.10">
    <property type="entry name" value="Copper amine oxidase-like, N-terminal domain"/>
    <property type="match status" value="1"/>
</dbReference>
<dbReference type="SUPFAM" id="SSF55383">
    <property type="entry name" value="Copper amine oxidase, domain N"/>
    <property type="match status" value="1"/>
</dbReference>
<feature type="domain" description="Copper amine oxidase-like N-terminal" evidence="1">
    <location>
        <begin position="22"/>
        <end position="95"/>
    </location>
</feature>
<reference evidence="3" key="1">
    <citation type="submission" date="2016-11" db="EMBL/GenBank/DDBJ databases">
        <authorList>
            <person name="Varghese N."/>
            <person name="Submissions S."/>
        </authorList>
    </citation>
    <scope>NUCLEOTIDE SEQUENCE [LARGE SCALE GENOMIC DNA]</scope>
    <source>
        <strain evidence="3">DSM 18095</strain>
    </source>
</reference>
<evidence type="ECO:0000313" key="2">
    <source>
        <dbReference type="EMBL" id="SHE34867.1"/>
    </source>
</evidence>
<evidence type="ECO:0000259" key="1">
    <source>
        <dbReference type="Pfam" id="PF07833"/>
    </source>
</evidence>
<dbReference type="InterPro" id="IPR012854">
    <property type="entry name" value="Cu_amine_oxidase-like_N"/>
</dbReference>
<dbReference type="RefSeq" id="WP_072972628.1">
    <property type="nucleotide sequence ID" value="NZ_FQTY01000001.1"/>
</dbReference>
<protein>
    <submittedName>
        <fullName evidence="2">Copper amine oxidase N-terminal domain-containing protein</fullName>
    </submittedName>
</protein>
<keyword evidence="3" id="KW-1185">Reference proteome</keyword>
<organism evidence="2 3">
    <name type="scientific">Tissierella praeacuta DSM 18095</name>
    <dbReference type="NCBI Taxonomy" id="1123404"/>
    <lineage>
        <taxon>Bacteria</taxon>
        <taxon>Bacillati</taxon>
        <taxon>Bacillota</taxon>
        <taxon>Tissierellia</taxon>
        <taxon>Tissierellales</taxon>
        <taxon>Tissierellaceae</taxon>
        <taxon>Tissierella</taxon>
    </lineage>
</organism>
<sequence length="369" mass="42685">MFKQWKGFLSGIIFTLTIIILTSTVFAAVTGTNITVHYDNIKIFLNGKEIEVKDANGHNVEPFSYNGVTYMPIRGIAESFNKIVDWDADSKQVKIYDTEIDKFWDTLMKIPENYTGREIYWKYIDKDIMDKANYFIEKYGVEVLFKGLESTNVYSQYYCINRLVEYYNHEDISIHAISKIKPFLSSTNNTLKHGAEFAISVLSKKFDSPYIVNGTGDIKVFALFNDYSDYGSYNELWIIRNNKLSKLYSFTESQTYIDTTEAIKVSPSKDKIAVQTCNRRSSSLNIIDLNSGKISPEIMKLAIEKVAMDNKDYNNTYPDGRYSWGGNLKWIDNNTLEFEADLAYDYMEIIEKVIVKYNVLDNSLEYIKQ</sequence>
<gene>
    <name evidence="2" type="ORF">SAMN02745784_00458</name>
</gene>
<accession>A0A1M4SS95</accession>
<dbReference type="STRING" id="1123404.SAMN02745784_00458"/>
<dbReference type="Proteomes" id="UP000184114">
    <property type="component" value="Unassembled WGS sequence"/>
</dbReference>
<dbReference type="AlphaFoldDB" id="A0A1M4SS95"/>
<dbReference type="GeneID" id="90995147"/>
<dbReference type="InterPro" id="IPR036582">
    <property type="entry name" value="Mao_N_sf"/>
</dbReference>